<protein>
    <submittedName>
        <fullName evidence="3">Uncharacterized protein</fullName>
    </submittedName>
</protein>
<evidence type="ECO:0000256" key="1">
    <source>
        <dbReference type="SAM" id="MobiDB-lite"/>
    </source>
</evidence>
<feature type="chain" id="PRO_5029538663" evidence="2">
    <location>
        <begin position="18"/>
        <end position="234"/>
    </location>
</feature>
<feature type="compositionally biased region" description="Basic and acidic residues" evidence="1">
    <location>
        <begin position="204"/>
        <end position="219"/>
    </location>
</feature>
<feature type="signal peptide" evidence="2">
    <location>
        <begin position="1"/>
        <end position="17"/>
    </location>
</feature>
<accession>A0A7J5XH80</accession>
<evidence type="ECO:0000313" key="3">
    <source>
        <dbReference type="EMBL" id="KAF3836435.1"/>
    </source>
</evidence>
<dbReference type="AlphaFoldDB" id="A0A7J5XH80"/>
<comment type="caution">
    <text evidence="3">The sequence shown here is derived from an EMBL/GenBank/DDBJ whole genome shotgun (WGS) entry which is preliminary data.</text>
</comment>
<reference evidence="3 4" key="1">
    <citation type="submission" date="2020-03" db="EMBL/GenBank/DDBJ databases">
        <title>Dissostichus mawsoni Genome sequencing and assembly.</title>
        <authorList>
            <person name="Park H."/>
        </authorList>
    </citation>
    <scope>NUCLEOTIDE SEQUENCE [LARGE SCALE GENOMIC DNA]</scope>
    <source>
        <strain evidence="3">DM0001</strain>
        <tissue evidence="3">Muscle</tissue>
    </source>
</reference>
<keyword evidence="2" id="KW-0732">Signal</keyword>
<keyword evidence="4" id="KW-1185">Reference proteome</keyword>
<sequence>MFGKMCFELLMLHGGTGTAPSGVFQGPRPHLAITSGTSSQAVPRCLYLLSVWPGKSVLLSSQVSLPIIYSKAPHGLIPPDPFETHSRSCASQVGSLSRDTTLPPPIVHLLRLKAPLCMTVSPPALSARPPASRPTEKWLKWLRKTGGRDCEWRSCASDRQGGGESPVLKGSLPIFCRDRDCGIRSQMQSSTTKGKLIAWPPSDKNSERKRAERRKEGGRGDALWYGSISIPALT</sequence>
<feature type="region of interest" description="Disordered" evidence="1">
    <location>
        <begin position="187"/>
        <end position="234"/>
    </location>
</feature>
<evidence type="ECO:0000256" key="2">
    <source>
        <dbReference type="SAM" id="SignalP"/>
    </source>
</evidence>
<proteinExistence type="predicted"/>
<name>A0A7J5XH80_DISMA</name>
<dbReference type="Proteomes" id="UP000518266">
    <property type="component" value="Unassembled WGS sequence"/>
</dbReference>
<organism evidence="3 4">
    <name type="scientific">Dissostichus mawsoni</name>
    <name type="common">Antarctic cod</name>
    <dbReference type="NCBI Taxonomy" id="36200"/>
    <lineage>
        <taxon>Eukaryota</taxon>
        <taxon>Metazoa</taxon>
        <taxon>Chordata</taxon>
        <taxon>Craniata</taxon>
        <taxon>Vertebrata</taxon>
        <taxon>Euteleostomi</taxon>
        <taxon>Actinopterygii</taxon>
        <taxon>Neopterygii</taxon>
        <taxon>Teleostei</taxon>
        <taxon>Neoteleostei</taxon>
        <taxon>Acanthomorphata</taxon>
        <taxon>Eupercaria</taxon>
        <taxon>Perciformes</taxon>
        <taxon>Notothenioidei</taxon>
        <taxon>Nototheniidae</taxon>
        <taxon>Dissostichus</taxon>
    </lineage>
</organism>
<dbReference type="EMBL" id="JAAKFY010000024">
    <property type="protein sequence ID" value="KAF3836435.1"/>
    <property type="molecule type" value="Genomic_DNA"/>
</dbReference>
<evidence type="ECO:0000313" key="4">
    <source>
        <dbReference type="Proteomes" id="UP000518266"/>
    </source>
</evidence>
<gene>
    <name evidence="3" type="ORF">F7725_028993</name>
</gene>